<dbReference type="OMA" id="VEWAGIM"/>
<evidence type="ECO:0000256" key="1">
    <source>
        <dbReference type="PROSITE-ProRule" id="PRU00047"/>
    </source>
</evidence>
<feature type="domain" description="CCHC-type" evidence="3">
    <location>
        <begin position="265"/>
        <end position="279"/>
    </location>
</feature>
<dbReference type="GO" id="GO:0003676">
    <property type="term" value="F:nucleic acid binding"/>
    <property type="evidence" value="ECO:0007669"/>
    <property type="project" value="InterPro"/>
</dbReference>
<feature type="region of interest" description="Disordered" evidence="2">
    <location>
        <begin position="445"/>
        <end position="496"/>
    </location>
</feature>
<dbReference type="PANTHER" id="PTHR35317:SF44">
    <property type="entry name" value="RNA-DIRECTED DNA POLYMERASE"/>
    <property type="match status" value="1"/>
</dbReference>
<dbReference type="InterPro" id="IPR054722">
    <property type="entry name" value="PolX-like_BBD"/>
</dbReference>
<dbReference type="InParanoid" id="A0A251SD09"/>
<evidence type="ECO:0000256" key="2">
    <source>
        <dbReference type="SAM" id="MobiDB-lite"/>
    </source>
</evidence>
<dbReference type="Pfam" id="PF14223">
    <property type="entry name" value="Retrotran_gag_2"/>
    <property type="match status" value="1"/>
</dbReference>
<dbReference type="PANTHER" id="PTHR35317">
    <property type="entry name" value="OS04G0629600 PROTEIN"/>
    <property type="match status" value="1"/>
</dbReference>
<keyword evidence="1" id="KW-0479">Metal-binding</keyword>
<evidence type="ECO:0000313" key="5">
    <source>
        <dbReference type="Proteomes" id="UP000215914"/>
    </source>
</evidence>
<dbReference type="GO" id="GO:0008270">
    <property type="term" value="F:zinc ion binding"/>
    <property type="evidence" value="ECO:0007669"/>
    <property type="project" value="UniProtKB-KW"/>
</dbReference>
<feature type="region of interest" description="Disordered" evidence="2">
    <location>
        <begin position="221"/>
        <end position="261"/>
    </location>
</feature>
<dbReference type="SMART" id="SM00343">
    <property type="entry name" value="ZnF_C2HC"/>
    <property type="match status" value="1"/>
</dbReference>
<dbReference type="Pfam" id="PF22936">
    <property type="entry name" value="Pol_BBD"/>
    <property type="match status" value="1"/>
</dbReference>
<dbReference type="Proteomes" id="UP000215914">
    <property type="component" value="Chromosome 14"/>
</dbReference>
<feature type="compositionally biased region" description="Basic and acidic residues" evidence="2">
    <location>
        <begin position="246"/>
        <end position="257"/>
    </location>
</feature>
<dbReference type="Pfam" id="PF00098">
    <property type="entry name" value="zf-CCHC"/>
    <property type="match status" value="1"/>
</dbReference>
<name>A0A251SD09_HELAN</name>
<protein>
    <submittedName>
        <fullName evidence="4">Putative zinc finger, CCHC-type</fullName>
    </submittedName>
</protein>
<gene>
    <name evidence="4" type="ORF">HannXRQ_Chr14g0426681</name>
</gene>
<evidence type="ECO:0000313" key="4">
    <source>
        <dbReference type="EMBL" id="OTF96746.1"/>
    </source>
</evidence>
<reference evidence="5" key="1">
    <citation type="journal article" date="2017" name="Nature">
        <title>The sunflower genome provides insights into oil metabolism, flowering and Asterid evolution.</title>
        <authorList>
            <person name="Badouin H."/>
            <person name="Gouzy J."/>
            <person name="Grassa C.J."/>
            <person name="Murat F."/>
            <person name="Staton S.E."/>
            <person name="Cottret L."/>
            <person name="Lelandais-Briere C."/>
            <person name="Owens G.L."/>
            <person name="Carrere S."/>
            <person name="Mayjonade B."/>
            <person name="Legrand L."/>
            <person name="Gill N."/>
            <person name="Kane N.C."/>
            <person name="Bowers J.E."/>
            <person name="Hubner S."/>
            <person name="Bellec A."/>
            <person name="Berard A."/>
            <person name="Berges H."/>
            <person name="Blanchet N."/>
            <person name="Boniface M.C."/>
            <person name="Brunel D."/>
            <person name="Catrice O."/>
            <person name="Chaidir N."/>
            <person name="Claudel C."/>
            <person name="Donnadieu C."/>
            <person name="Faraut T."/>
            <person name="Fievet G."/>
            <person name="Helmstetter N."/>
            <person name="King M."/>
            <person name="Knapp S.J."/>
            <person name="Lai Z."/>
            <person name="Le Paslier M.C."/>
            <person name="Lippi Y."/>
            <person name="Lorenzon L."/>
            <person name="Mandel J.R."/>
            <person name="Marage G."/>
            <person name="Marchand G."/>
            <person name="Marquand E."/>
            <person name="Bret-Mestries E."/>
            <person name="Morien E."/>
            <person name="Nambeesan S."/>
            <person name="Nguyen T."/>
            <person name="Pegot-Espagnet P."/>
            <person name="Pouilly N."/>
            <person name="Raftis F."/>
            <person name="Sallet E."/>
            <person name="Schiex T."/>
            <person name="Thomas J."/>
            <person name="Vandecasteele C."/>
            <person name="Vares D."/>
            <person name="Vear F."/>
            <person name="Vautrin S."/>
            <person name="Crespi M."/>
            <person name="Mangin B."/>
            <person name="Burke J.M."/>
            <person name="Salse J."/>
            <person name="Munos S."/>
            <person name="Vincourt P."/>
            <person name="Rieseberg L.H."/>
            <person name="Langlade N.B."/>
        </authorList>
    </citation>
    <scope>NUCLEOTIDE SEQUENCE [LARGE SCALE GENOMIC DNA]</scope>
    <source>
        <strain evidence="5">cv. SF193</strain>
    </source>
</reference>
<dbReference type="PROSITE" id="PS50158">
    <property type="entry name" value="ZF_CCHC"/>
    <property type="match status" value="1"/>
</dbReference>
<keyword evidence="5" id="KW-1185">Reference proteome</keyword>
<keyword evidence="1" id="KW-0862">Zinc</keyword>
<keyword evidence="1" id="KW-0863">Zinc-finger</keyword>
<dbReference type="InterPro" id="IPR036875">
    <property type="entry name" value="Znf_CCHC_sf"/>
</dbReference>
<evidence type="ECO:0000259" key="3">
    <source>
        <dbReference type="PROSITE" id="PS50158"/>
    </source>
</evidence>
<dbReference type="Gene3D" id="4.10.60.10">
    <property type="entry name" value="Zinc finger, CCHC-type"/>
    <property type="match status" value="1"/>
</dbReference>
<sequence length="569" mass="63929">MGDNANRVPPAKEPMPSLPCPMLTDTNYTVWAMKMKVIFKVYKVWDVIDPGTTIDIHKDSIAIALLFQGLPEELVLQIGNNDSAKEMWEAVKSRNQGAERVKEARLQTLMSEFEGLKMKEPSTIAEFAGKISGIASRSASLGTVIKEEKLVKRFLHGLPKRFIHMVASLEQSLNLKTVGFDDVVGRLIAYEERVNLEDNEQQVRSDQLLLTYEEWEARKKEGCDRGKGTTESSQRGRGRGRGKIGGQDKDKEPNQKPKKDRSKIRCFRCDELGHFSSDCSTRKKDEDEEEENNLIQRVEPVLYLQTHFQETNDVFLDEERIIPRMYASSPSELNTWFLDNGASNHMTGKKEWFTNLDHNIKGKVKFGDGSCVEIKGQGIRGYKIAIQDGILWMFEQDGTLLMKVPRSPNRIYKINLEVVSPVCIQTKDDNAENSDQPVSIVTEVSDQTDQSATGISDQSGQSATQQTYSDQTDQLATESDQSATESDQPVTAFSDGSATDQFFSNSIGKWMLGLSNEETSLKVENLLRDKIKVEHVSGDLQRADILTKVLARLKFIEMRGLIGVTRLGG</sequence>
<dbReference type="SUPFAM" id="SSF57756">
    <property type="entry name" value="Retrovirus zinc finger-like domains"/>
    <property type="match status" value="1"/>
</dbReference>
<dbReference type="EMBL" id="CM007903">
    <property type="protein sequence ID" value="OTF96746.1"/>
    <property type="molecule type" value="Genomic_DNA"/>
</dbReference>
<accession>A0A251SD09</accession>
<dbReference type="InterPro" id="IPR001878">
    <property type="entry name" value="Znf_CCHC"/>
</dbReference>
<organism evidence="4 5">
    <name type="scientific">Helianthus annuus</name>
    <name type="common">Common sunflower</name>
    <dbReference type="NCBI Taxonomy" id="4232"/>
    <lineage>
        <taxon>Eukaryota</taxon>
        <taxon>Viridiplantae</taxon>
        <taxon>Streptophyta</taxon>
        <taxon>Embryophyta</taxon>
        <taxon>Tracheophyta</taxon>
        <taxon>Spermatophyta</taxon>
        <taxon>Magnoliopsida</taxon>
        <taxon>eudicotyledons</taxon>
        <taxon>Gunneridae</taxon>
        <taxon>Pentapetalae</taxon>
        <taxon>asterids</taxon>
        <taxon>campanulids</taxon>
        <taxon>Asterales</taxon>
        <taxon>Asteraceae</taxon>
        <taxon>Asteroideae</taxon>
        <taxon>Heliantheae alliance</taxon>
        <taxon>Heliantheae</taxon>
        <taxon>Helianthus</taxon>
    </lineage>
</organism>
<proteinExistence type="predicted"/>
<dbReference type="AlphaFoldDB" id="A0A251SD09"/>